<dbReference type="AlphaFoldDB" id="A0A1I7SUE4"/>
<evidence type="ECO:0000313" key="2">
    <source>
        <dbReference type="WBParaSite" id="BXY_1666600.1"/>
    </source>
</evidence>
<proteinExistence type="predicted"/>
<protein>
    <submittedName>
        <fullName evidence="2">Uncharacterized protein</fullName>
    </submittedName>
</protein>
<name>A0A1I7SUE4_BURXY</name>
<accession>A0A1I7SUE4</accession>
<dbReference type="Proteomes" id="UP000095284">
    <property type="component" value="Unplaced"/>
</dbReference>
<evidence type="ECO:0000313" key="1">
    <source>
        <dbReference type="Proteomes" id="UP000095284"/>
    </source>
</evidence>
<sequence length="207" mass="23388">MSEKEFNPPGGPQGYDRIVYYVAPAALVAAILFCCFRIALVYYMQIRWGPRRNSISPERPSAPINELEMASGAFPSSFREIFMRAPPPSYDDTMKYERRALSQLESGVPREGRSRHTSNRRCHTVSDSTYALPESIYGPPAYSNRRSTCITDSSTLQLPQPLDVRLPSYEEITSDSEMPAESRENGRQTDVGPVATQNVDSRRHLLY</sequence>
<organism evidence="1 2">
    <name type="scientific">Bursaphelenchus xylophilus</name>
    <name type="common">Pinewood nematode worm</name>
    <name type="synonym">Aphelenchoides xylophilus</name>
    <dbReference type="NCBI Taxonomy" id="6326"/>
    <lineage>
        <taxon>Eukaryota</taxon>
        <taxon>Metazoa</taxon>
        <taxon>Ecdysozoa</taxon>
        <taxon>Nematoda</taxon>
        <taxon>Chromadorea</taxon>
        <taxon>Rhabditida</taxon>
        <taxon>Tylenchina</taxon>
        <taxon>Tylenchomorpha</taxon>
        <taxon>Aphelenchoidea</taxon>
        <taxon>Aphelenchoididae</taxon>
        <taxon>Bursaphelenchus</taxon>
    </lineage>
</organism>
<reference evidence="2" key="1">
    <citation type="submission" date="2016-11" db="UniProtKB">
        <authorList>
            <consortium name="WormBaseParasite"/>
        </authorList>
    </citation>
    <scope>IDENTIFICATION</scope>
</reference>
<dbReference type="WBParaSite" id="BXY_1666600.1">
    <property type="protein sequence ID" value="BXY_1666600.1"/>
    <property type="gene ID" value="BXY_1666600"/>
</dbReference>